<gene>
    <name evidence="1" type="ORF">S12H4_16780</name>
</gene>
<proteinExistence type="predicted"/>
<comment type="caution">
    <text evidence="1">The sequence shown here is derived from an EMBL/GenBank/DDBJ whole genome shotgun (WGS) entry which is preliminary data.</text>
</comment>
<dbReference type="AlphaFoldDB" id="X1SNZ6"/>
<feature type="non-terminal residue" evidence="1">
    <location>
        <position position="34"/>
    </location>
</feature>
<dbReference type="EMBL" id="BARW01008140">
    <property type="protein sequence ID" value="GAI80871.1"/>
    <property type="molecule type" value="Genomic_DNA"/>
</dbReference>
<reference evidence="1" key="1">
    <citation type="journal article" date="2014" name="Front. Microbiol.">
        <title>High frequency of phylogenetically diverse reductive dehalogenase-homologous genes in deep subseafloor sedimentary metagenomes.</title>
        <authorList>
            <person name="Kawai M."/>
            <person name="Futagami T."/>
            <person name="Toyoda A."/>
            <person name="Takaki Y."/>
            <person name="Nishi S."/>
            <person name="Hori S."/>
            <person name="Arai W."/>
            <person name="Tsubouchi T."/>
            <person name="Morono Y."/>
            <person name="Uchiyama I."/>
            <person name="Ito T."/>
            <person name="Fujiyama A."/>
            <person name="Inagaki F."/>
            <person name="Takami H."/>
        </authorList>
    </citation>
    <scope>NUCLEOTIDE SEQUENCE</scope>
    <source>
        <strain evidence="1">Expedition CK06-06</strain>
    </source>
</reference>
<name>X1SNZ6_9ZZZZ</name>
<organism evidence="1">
    <name type="scientific">marine sediment metagenome</name>
    <dbReference type="NCBI Taxonomy" id="412755"/>
    <lineage>
        <taxon>unclassified sequences</taxon>
        <taxon>metagenomes</taxon>
        <taxon>ecological metagenomes</taxon>
    </lineage>
</organism>
<sequence length="34" mass="4141">MPSRDSYLDILPQAQFLCLKFHWKIEHTPCPRRL</sequence>
<accession>X1SNZ6</accession>
<protein>
    <submittedName>
        <fullName evidence="1">Uncharacterized protein</fullName>
    </submittedName>
</protein>
<evidence type="ECO:0000313" key="1">
    <source>
        <dbReference type="EMBL" id="GAI80871.1"/>
    </source>
</evidence>